<proteinExistence type="predicted"/>
<organism evidence="1 2">
    <name type="scientific">Pavo cristatus</name>
    <name type="common">Indian peafowl</name>
    <name type="synonym">Blue peafowl</name>
    <dbReference type="NCBI Taxonomy" id="9049"/>
    <lineage>
        <taxon>Eukaryota</taxon>
        <taxon>Metazoa</taxon>
        <taxon>Chordata</taxon>
        <taxon>Craniata</taxon>
        <taxon>Vertebrata</taxon>
        <taxon>Euteleostomi</taxon>
        <taxon>Archelosauria</taxon>
        <taxon>Archosauria</taxon>
        <taxon>Dinosauria</taxon>
        <taxon>Saurischia</taxon>
        <taxon>Theropoda</taxon>
        <taxon>Coelurosauria</taxon>
        <taxon>Aves</taxon>
        <taxon>Neognathae</taxon>
        <taxon>Galloanserae</taxon>
        <taxon>Galliformes</taxon>
        <taxon>Phasianidae</taxon>
        <taxon>Phasianinae</taxon>
        <taxon>Pavo</taxon>
    </lineage>
</organism>
<keyword evidence="2" id="KW-1185">Reference proteome</keyword>
<dbReference type="Proteomes" id="UP000694428">
    <property type="component" value="Unplaced"/>
</dbReference>
<evidence type="ECO:0000313" key="1">
    <source>
        <dbReference type="Ensembl" id="ENSPSTP00000015320.1"/>
    </source>
</evidence>
<protein>
    <submittedName>
        <fullName evidence="1">Uncharacterized protein</fullName>
    </submittedName>
</protein>
<sequence>MGCIGSRTVGNEVIAVDWKGLKDVDQINMDSTSSLHGSSFHRPSTEVSACPRYTYPRRLKNFSSFCVQKCVLCITRIISKRMRVLICTQGSDFYIYAVWLV</sequence>
<accession>A0A8C9FGB4</accession>
<dbReference type="AlphaFoldDB" id="A0A8C9FGB4"/>
<reference evidence="1" key="2">
    <citation type="submission" date="2025-09" db="UniProtKB">
        <authorList>
            <consortium name="Ensembl"/>
        </authorList>
    </citation>
    <scope>IDENTIFICATION</scope>
</reference>
<evidence type="ECO:0000313" key="2">
    <source>
        <dbReference type="Proteomes" id="UP000694428"/>
    </source>
</evidence>
<reference evidence="1" key="1">
    <citation type="submission" date="2025-08" db="UniProtKB">
        <authorList>
            <consortium name="Ensembl"/>
        </authorList>
    </citation>
    <scope>IDENTIFICATION</scope>
</reference>
<name>A0A8C9FGB4_PAVCR</name>
<dbReference type="Ensembl" id="ENSPSTT00000016074.1">
    <property type="protein sequence ID" value="ENSPSTP00000015320.1"/>
    <property type="gene ID" value="ENSPSTG00000010874.1"/>
</dbReference>